<feature type="region of interest" description="Disordered" evidence="1">
    <location>
        <begin position="111"/>
        <end position="133"/>
    </location>
</feature>
<keyword evidence="2" id="KW-0472">Membrane</keyword>
<organism evidence="3 4">
    <name type="scientific">Apiospora phragmitis</name>
    <dbReference type="NCBI Taxonomy" id="2905665"/>
    <lineage>
        <taxon>Eukaryota</taxon>
        <taxon>Fungi</taxon>
        <taxon>Dikarya</taxon>
        <taxon>Ascomycota</taxon>
        <taxon>Pezizomycotina</taxon>
        <taxon>Sordariomycetes</taxon>
        <taxon>Xylariomycetidae</taxon>
        <taxon>Amphisphaeriales</taxon>
        <taxon>Apiosporaceae</taxon>
        <taxon>Apiospora</taxon>
    </lineage>
</organism>
<evidence type="ECO:0000313" key="4">
    <source>
        <dbReference type="Proteomes" id="UP001480595"/>
    </source>
</evidence>
<dbReference type="EMBL" id="JAQQWL010000004">
    <property type="protein sequence ID" value="KAK8076663.1"/>
    <property type="molecule type" value="Genomic_DNA"/>
</dbReference>
<feature type="transmembrane region" description="Helical" evidence="2">
    <location>
        <begin position="136"/>
        <end position="160"/>
    </location>
</feature>
<proteinExistence type="predicted"/>
<evidence type="ECO:0000256" key="2">
    <source>
        <dbReference type="SAM" id="Phobius"/>
    </source>
</evidence>
<dbReference type="GeneID" id="92088407"/>
<accession>A0ABR1VZM9</accession>
<evidence type="ECO:0000313" key="3">
    <source>
        <dbReference type="EMBL" id="KAK8076663.1"/>
    </source>
</evidence>
<name>A0ABR1VZM9_9PEZI</name>
<protein>
    <submittedName>
        <fullName evidence="3">Uncharacterized protein</fullName>
    </submittedName>
</protein>
<dbReference type="Proteomes" id="UP001480595">
    <property type="component" value="Unassembled WGS sequence"/>
</dbReference>
<comment type="caution">
    <text evidence="3">The sequence shown here is derived from an EMBL/GenBank/DDBJ whole genome shotgun (WGS) entry which is preliminary data.</text>
</comment>
<dbReference type="RefSeq" id="XP_066719622.1">
    <property type="nucleotide sequence ID" value="XM_066855344.1"/>
</dbReference>
<keyword evidence="4" id="KW-1185">Reference proteome</keyword>
<dbReference type="CDD" id="cd12087">
    <property type="entry name" value="TM_EGFR-like"/>
    <property type="match status" value="1"/>
</dbReference>
<keyword evidence="2" id="KW-1133">Transmembrane helix</keyword>
<evidence type="ECO:0000256" key="1">
    <source>
        <dbReference type="SAM" id="MobiDB-lite"/>
    </source>
</evidence>
<keyword evidence="2" id="KW-0812">Transmembrane</keyword>
<reference evidence="3 4" key="1">
    <citation type="submission" date="2023-01" db="EMBL/GenBank/DDBJ databases">
        <title>Analysis of 21 Apiospora genomes using comparative genomics revels a genus with tremendous synthesis potential of carbohydrate active enzymes and secondary metabolites.</title>
        <authorList>
            <person name="Sorensen T."/>
        </authorList>
    </citation>
    <scope>NUCLEOTIDE SEQUENCE [LARGE SCALE GENOMIC DNA]</scope>
    <source>
        <strain evidence="3 4">CBS 135458</strain>
    </source>
</reference>
<sequence>MGSADDDNPKSRYGLSCPVGGTFYICADSPKQFLGCCDIDPCKNDGNCPAASLHSSSFSRGDYGHIPARPAPPFIGCCLENPCASGSCAPENVTAARLSSKAADAAPFLTGASSSSASSYPTTSPTPAPSGSSKGFPAGAIAGIVIGGVLAIAVIGYLLWRLQRQKKVFYHPPPIAQTPPSPQNEGHPRHASAMTYSPYKGKFSIPPLLPPPSFSSVSVI</sequence>
<gene>
    <name evidence="3" type="ORF">PG994_003935</name>
</gene>